<dbReference type="Pfam" id="PF12799">
    <property type="entry name" value="LRR_4"/>
    <property type="match status" value="1"/>
</dbReference>
<sequence length="232" mass="26102">MLYLMDNSLAGVRTLGYLPSLRGLYLQSNELTSTEGLDQLPYLTELNLDDNKISTFEGLASSTCLCRLSLTAQRTATPLFFCPKVLTVLSQSLRYLNISKNRVQDLAPIGKLQFLEALHATENLVREIGSIEAMLDGCRKLSTVDLRHNPVTKVRHYWDRLLLGASTTLKEADGREVTCARRSFVRELHKRRCAFRGQRAREGEEKRVAHSNSESCSGNILVTRSLQSSLRN</sequence>
<dbReference type="InterPro" id="IPR032675">
    <property type="entry name" value="LRR_dom_sf"/>
</dbReference>
<keyword evidence="5" id="KW-1185">Reference proteome</keyword>
<dbReference type="OMA" id="RRFLMNW"/>
<keyword evidence="1" id="KW-0433">Leucine-rich repeat</keyword>
<evidence type="ECO:0000313" key="5">
    <source>
        <dbReference type="Proteomes" id="UP000007494"/>
    </source>
</evidence>
<dbReference type="PROSITE" id="PS51450">
    <property type="entry name" value="LRR"/>
    <property type="match status" value="3"/>
</dbReference>
<dbReference type="SUPFAM" id="SSF52075">
    <property type="entry name" value="Outer arm dynein light chain 1"/>
    <property type="match status" value="1"/>
</dbReference>
<dbReference type="EMBL" id="FR823392">
    <property type="protein sequence ID" value="CBZ55467.1"/>
    <property type="molecule type" value="Genomic_DNA"/>
</dbReference>
<dbReference type="InterPro" id="IPR001611">
    <property type="entry name" value="Leu-rich_rpt"/>
</dbReference>
<dbReference type="EMBL" id="LN714486">
    <property type="protein sequence ID" value="CEL70204.1"/>
    <property type="molecule type" value="Genomic_DNA"/>
</dbReference>
<protein>
    <submittedName>
        <fullName evidence="4">Leucine rich repeat protein, putative</fullName>
    </submittedName>
    <submittedName>
        <fullName evidence="3">Putative leucine rich repeat protein</fullName>
    </submittedName>
</protein>
<reference evidence="3" key="2">
    <citation type="submission" date="2011-03" db="EMBL/GenBank/DDBJ databases">
        <title>Comparative genomics and transcriptomics of Neospora caninum and Toxoplasma gondii.</title>
        <authorList>
            <person name="Reid A.J."/>
            <person name="Sohal A."/>
            <person name="Harris D."/>
            <person name="Quail M."/>
            <person name="Sanders M."/>
            <person name="Berriman M."/>
            <person name="Wastling J.M."/>
            <person name="Pain A."/>
        </authorList>
    </citation>
    <scope>NUCLEOTIDE SEQUENCE</scope>
    <source>
        <strain evidence="3">Liverpool</strain>
    </source>
</reference>
<evidence type="ECO:0000256" key="1">
    <source>
        <dbReference type="ARBA" id="ARBA00022614"/>
    </source>
</evidence>
<reference evidence="4" key="4">
    <citation type="journal article" date="2015" name="PLoS ONE">
        <title>Comprehensive Evaluation of Toxoplasma gondii VEG and Neospora caninum LIV Genomes with Tachyzoite Stage Transcriptome and Proteome Defines Novel Transcript Features.</title>
        <authorList>
            <person name="Ramaprasad A."/>
            <person name="Mourier T."/>
            <person name="Naeem R."/>
            <person name="Malas T.B."/>
            <person name="Moussa E."/>
            <person name="Panigrahi A."/>
            <person name="Vermont S.J."/>
            <person name="Otto T.D."/>
            <person name="Wastling J."/>
            <person name="Pain A."/>
        </authorList>
    </citation>
    <scope>NUCLEOTIDE SEQUENCE</scope>
    <source>
        <strain evidence="4">Liverpool</strain>
    </source>
</reference>
<dbReference type="AlphaFoldDB" id="F0VP21"/>
<dbReference type="Pfam" id="PF13516">
    <property type="entry name" value="LRR_6"/>
    <property type="match status" value="1"/>
</dbReference>
<evidence type="ECO:0000313" key="4">
    <source>
        <dbReference type="EMBL" id="CEL70204.1"/>
    </source>
</evidence>
<dbReference type="eggNOG" id="KOG0531">
    <property type="taxonomic scope" value="Eukaryota"/>
</dbReference>
<dbReference type="InParanoid" id="F0VP21"/>
<dbReference type="Gene3D" id="3.80.10.10">
    <property type="entry name" value="Ribonuclease Inhibitor"/>
    <property type="match status" value="2"/>
</dbReference>
<reference evidence="5" key="3">
    <citation type="journal article" date="2012" name="PLoS Pathog.">
        <title>Comparative genomics of the apicomplexan parasites Toxoplasma gondii and Neospora caninum: Coccidia differing in host range and transmission strategy.</title>
        <authorList>
            <person name="Reid A.J."/>
            <person name="Vermont S.J."/>
            <person name="Cotton J.A."/>
            <person name="Harris D."/>
            <person name="Hill-Cawthorne G.A."/>
            <person name="Konen-Waisman S."/>
            <person name="Latham S.M."/>
            <person name="Mourier T."/>
            <person name="Norton R."/>
            <person name="Quail M.A."/>
            <person name="Sanders M."/>
            <person name="Shanmugam D."/>
            <person name="Sohal A."/>
            <person name="Wasmuth J.D."/>
            <person name="Brunk B."/>
            <person name="Grigg M.E."/>
            <person name="Howard J.C."/>
            <person name="Parkinson J."/>
            <person name="Roos D.S."/>
            <person name="Trees A.J."/>
            <person name="Berriman M."/>
            <person name="Pain A."/>
            <person name="Wastling J.M."/>
        </authorList>
    </citation>
    <scope>NUCLEOTIDE SEQUENCE [LARGE SCALE GENOMIC DNA]</scope>
    <source>
        <strain evidence="5">Liverpool</strain>
    </source>
</reference>
<name>F0VP21_NEOCL</name>
<dbReference type="OrthoDB" id="6334211at2759"/>
<dbReference type="PANTHER" id="PTHR46652">
    <property type="entry name" value="LEUCINE-RICH REPEAT AND IQ DOMAIN-CONTAINING PROTEIN 1-RELATED"/>
    <property type="match status" value="1"/>
</dbReference>
<dbReference type="InterPro" id="IPR025875">
    <property type="entry name" value="Leu-rich_rpt_4"/>
</dbReference>
<reference evidence="3" key="1">
    <citation type="submission" date="2011-02" db="EMBL/GenBank/DDBJ databases">
        <authorList>
            <person name="Aslett M."/>
        </authorList>
    </citation>
    <scope>NUCLEOTIDE SEQUENCE</scope>
    <source>
        <strain evidence="3">Liverpool</strain>
    </source>
</reference>
<dbReference type="GeneID" id="13440880"/>
<gene>
    <name evidence="4" type="ORF">BN1204_058900</name>
    <name evidence="3" type="ORF">NCLIV_058900</name>
</gene>
<dbReference type="VEuPathDB" id="ToxoDB:NCLIV_058900"/>
<proteinExistence type="predicted"/>
<keyword evidence="2" id="KW-0677">Repeat</keyword>
<organism evidence="3 5">
    <name type="scientific">Neospora caninum (strain Liverpool)</name>
    <dbReference type="NCBI Taxonomy" id="572307"/>
    <lineage>
        <taxon>Eukaryota</taxon>
        <taxon>Sar</taxon>
        <taxon>Alveolata</taxon>
        <taxon>Apicomplexa</taxon>
        <taxon>Conoidasida</taxon>
        <taxon>Coccidia</taxon>
        <taxon>Eucoccidiorida</taxon>
        <taxon>Eimeriorina</taxon>
        <taxon>Sarcocystidae</taxon>
        <taxon>Neospora</taxon>
    </lineage>
</organism>
<evidence type="ECO:0000313" key="3">
    <source>
        <dbReference type="EMBL" id="CBZ55467.1"/>
    </source>
</evidence>
<evidence type="ECO:0000256" key="2">
    <source>
        <dbReference type="ARBA" id="ARBA00022737"/>
    </source>
</evidence>
<dbReference type="RefSeq" id="XP_003885495.1">
    <property type="nucleotide sequence ID" value="XM_003885446.1"/>
</dbReference>
<dbReference type="InterPro" id="IPR050836">
    <property type="entry name" value="SDS22/Internalin_LRR"/>
</dbReference>
<dbReference type="PANTHER" id="PTHR46652:SF3">
    <property type="entry name" value="LEUCINE-RICH REPEAT-CONTAINING PROTEIN 9"/>
    <property type="match status" value="1"/>
</dbReference>
<dbReference type="Proteomes" id="UP000007494">
    <property type="component" value="Chromosome XI"/>
</dbReference>
<accession>F0VP21</accession>